<feature type="domain" description="Retrovirus-related Pol polyprotein from transposon TNT 1-94-like beta-barrel" evidence="3">
    <location>
        <begin position="107"/>
        <end position="174"/>
    </location>
</feature>
<evidence type="ECO:0000313" key="6">
    <source>
        <dbReference type="Proteomes" id="UP001151760"/>
    </source>
</evidence>
<accession>A0ABQ5FYW8</accession>
<reference evidence="5" key="2">
    <citation type="submission" date="2022-01" db="EMBL/GenBank/DDBJ databases">
        <authorList>
            <person name="Yamashiro T."/>
            <person name="Shiraishi A."/>
            <person name="Satake H."/>
            <person name="Nakayama K."/>
        </authorList>
    </citation>
    <scope>NUCLEOTIDE SEQUENCE</scope>
</reference>
<comment type="caution">
    <text evidence="5">The sequence shown here is derived from an EMBL/GenBank/DDBJ whole genome shotgun (WGS) entry which is preliminary data.</text>
</comment>
<evidence type="ECO:0000313" key="5">
    <source>
        <dbReference type="EMBL" id="GJT68556.1"/>
    </source>
</evidence>
<dbReference type="InterPro" id="IPR013103">
    <property type="entry name" value="RVT_2"/>
</dbReference>
<name>A0ABQ5FYW8_9ASTR</name>
<gene>
    <name evidence="5" type="ORF">Tco_1020036</name>
</gene>
<evidence type="ECO:0000259" key="2">
    <source>
        <dbReference type="Pfam" id="PF07727"/>
    </source>
</evidence>
<dbReference type="Pfam" id="PF07727">
    <property type="entry name" value="RVT_2"/>
    <property type="match status" value="1"/>
</dbReference>
<dbReference type="EMBL" id="BQNB010017910">
    <property type="protein sequence ID" value="GJT68556.1"/>
    <property type="molecule type" value="Genomic_DNA"/>
</dbReference>
<proteinExistence type="predicted"/>
<feature type="compositionally biased region" description="Basic and acidic residues" evidence="1">
    <location>
        <begin position="363"/>
        <end position="407"/>
    </location>
</feature>
<dbReference type="InterPro" id="IPR054722">
    <property type="entry name" value="PolX-like_BBD"/>
</dbReference>
<keyword evidence="6" id="KW-1185">Reference proteome</keyword>
<feature type="region of interest" description="Disordered" evidence="1">
    <location>
        <begin position="359"/>
        <end position="422"/>
    </location>
</feature>
<feature type="compositionally biased region" description="Polar residues" evidence="1">
    <location>
        <begin position="408"/>
        <end position="422"/>
    </location>
</feature>
<evidence type="ECO:0000259" key="3">
    <source>
        <dbReference type="Pfam" id="PF22936"/>
    </source>
</evidence>
<dbReference type="Proteomes" id="UP001151760">
    <property type="component" value="Unassembled WGS sequence"/>
</dbReference>
<evidence type="ECO:0000259" key="4">
    <source>
        <dbReference type="Pfam" id="PF25597"/>
    </source>
</evidence>
<dbReference type="PANTHER" id="PTHR11439">
    <property type="entry name" value="GAG-POL-RELATED RETROTRANSPOSON"/>
    <property type="match status" value="1"/>
</dbReference>
<sequence>MTHPHPKGNFIPKAVLMKSGLKTLNIARQNSSRAAVSVNTARPINTAYPRPTLNSARTASNVFNRAHSHVRRPFNKSTTNKNSNLNEKVNTVKGKCYYSSAKISNPSLHMIGNKSYLSDYKEINGGFVAFGGDPKGGRISGKGKICTGKLDFKDVNFVKELKFNLFSISQMCDKKNSVLFTDTECVVLSPDFKLLDENHVLLRVPRKDDMYSVDLKNIVPSGGRKPALSCMRPFGCPVTILNTLDHLGKFDGKDDEGFFVGYSTNSKAFRVFNSRTRIVEENLHVMFSEETPNITGNGPNWLFDIDALTKYMNYKPVVAGNQTNGNAGTKENIDAGQAGKKIVSSQEYILLPLLTSDQSLSKGSKDSPDDGFKPSGEEEKKDSKHPGNKDSEVLSTKEPRINQEKDANVNSTNNINIASDGTSINNVNTISLTVNGVGLEDNAAHENIVYGCDDDPNMPNLEEIAYSDDDEDVGVEADMNNLAITFPVSSIPTIKLHKDHPLEQIIRDIHSTPQTRRITKSVTEHEAMQEELLQFKLQQVWTLMDLPNDKRAIGTKWVYRNKKDERGIVTRNKARIEEIRLFLAYASFKDFVMYQMDVNSAFLYGKIEEEVYVCQPLGFEDPEFPDKVYKKYDGIFISQDKYVDEIFKKFGFSTVKTASTPMETLKPLLKDAEAEDVDVHLYRSMIGSLMYLTASRPDIMFVYPKDSPFDLEAYTDSDYAGASLDRKSTTGGCQFLGRRLISWQYKIVIKEWEDRMERVATTASSLEAEQDSDNISRTQSMATLNESLS</sequence>
<dbReference type="Pfam" id="PF25597">
    <property type="entry name" value="SH3_retrovirus"/>
    <property type="match status" value="1"/>
</dbReference>
<feature type="domain" description="Reverse transcriptase Ty1/copia-type" evidence="2">
    <location>
        <begin position="574"/>
        <end position="630"/>
    </location>
</feature>
<feature type="domain" description="Retroviral polymerase SH3-like" evidence="4">
    <location>
        <begin position="236"/>
        <end position="291"/>
    </location>
</feature>
<feature type="region of interest" description="Disordered" evidence="1">
    <location>
        <begin position="763"/>
        <end position="789"/>
    </location>
</feature>
<protein>
    <submittedName>
        <fullName evidence="5">Ribonuclease H-like domain-containing protein</fullName>
    </submittedName>
</protein>
<dbReference type="PANTHER" id="PTHR11439:SF495">
    <property type="entry name" value="REVERSE TRANSCRIPTASE, RNA-DEPENDENT DNA POLYMERASE-RELATED"/>
    <property type="match status" value="1"/>
</dbReference>
<evidence type="ECO:0000256" key="1">
    <source>
        <dbReference type="SAM" id="MobiDB-lite"/>
    </source>
</evidence>
<dbReference type="Pfam" id="PF22936">
    <property type="entry name" value="Pol_BBD"/>
    <property type="match status" value="1"/>
</dbReference>
<organism evidence="5 6">
    <name type="scientific">Tanacetum coccineum</name>
    <dbReference type="NCBI Taxonomy" id="301880"/>
    <lineage>
        <taxon>Eukaryota</taxon>
        <taxon>Viridiplantae</taxon>
        <taxon>Streptophyta</taxon>
        <taxon>Embryophyta</taxon>
        <taxon>Tracheophyta</taxon>
        <taxon>Spermatophyta</taxon>
        <taxon>Magnoliopsida</taxon>
        <taxon>eudicotyledons</taxon>
        <taxon>Gunneridae</taxon>
        <taxon>Pentapetalae</taxon>
        <taxon>asterids</taxon>
        <taxon>campanulids</taxon>
        <taxon>Asterales</taxon>
        <taxon>Asteraceae</taxon>
        <taxon>Asteroideae</taxon>
        <taxon>Anthemideae</taxon>
        <taxon>Anthemidinae</taxon>
        <taxon>Tanacetum</taxon>
    </lineage>
</organism>
<reference evidence="5" key="1">
    <citation type="journal article" date="2022" name="Int. J. Mol. Sci.">
        <title>Draft Genome of Tanacetum Coccineum: Genomic Comparison of Closely Related Tanacetum-Family Plants.</title>
        <authorList>
            <person name="Yamashiro T."/>
            <person name="Shiraishi A."/>
            <person name="Nakayama K."/>
            <person name="Satake H."/>
        </authorList>
    </citation>
    <scope>NUCLEOTIDE SEQUENCE</scope>
</reference>
<dbReference type="InterPro" id="IPR057670">
    <property type="entry name" value="SH3_retrovirus"/>
</dbReference>